<keyword evidence="5" id="KW-0472">Membrane</keyword>
<evidence type="ECO:0000313" key="7">
    <source>
        <dbReference type="EMBL" id="CAF1251884.1"/>
    </source>
</evidence>
<feature type="transmembrane region" description="Helical" evidence="5">
    <location>
        <begin position="924"/>
        <end position="946"/>
    </location>
</feature>
<dbReference type="GO" id="GO:0006508">
    <property type="term" value="P:proteolysis"/>
    <property type="evidence" value="ECO:0007669"/>
    <property type="project" value="UniProtKB-KW"/>
</dbReference>
<feature type="domain" description="Peptidase S9 prolyl oligopeptidase catalytic" evidence="6">
    <location>
        <begin position="1544"/>
        <end position="1752"/>
    </location>
</feature>
<dbReference type="FunFam" id="3.40.50.1820:FF:000028">
    <property type="entry name" value="S9 family peptidase"/>
    <property type="match status" value="1"/>
</dbReference>
<protein>
    <recommendedName>
        <fullName evidence="6">Peptidase S9 prolyl oligopeptidase catalytic domain-containing protein</fullName>
    </recommendedName>
</protein>
<feature type="transmembrane region" description="Helical" evidence="5">
    <location>
        <begin position="739"/>
        <end position="764"/>
    </location>
</feature>
<feature type="transmembrane region" description="Helical" evidence="5">
    <location>
        <begin position="834"/>
        <end position="855"/>
    </location>
</feature>
<keyword evidence="2" id="KW-0645">Protease</keyword>
<dbReference type="SUPFAM" id="SSF53474">
    <property type="entry name" value="alpha/beta-Hydrolases"/>
    <property type="match status" value="1"/>
</dbReference>
<comment type="similarity">
    <text evidence="1">Belongs to the peptidase S9C family.</text>
</comment>
<keyword evidence="5" id="KW-0812">Transmembrane</keyword>
<dbReference type="Gene3D" id="3.40.50.1820">
    <property type="entry name" value="alpha/beta hydrolase"/>
    <property type="match status" value="1"/>
</dbReference>
<dbReference type="PANTHER" id="PTHR42776">
    <property type="entry name" value="SERINE PEPTIDASE S9 FAMILY MEMBER"/>
    <property type="match status" value="1"/>
</dbReference>
<evidence type="ECO:0000256" key="3">
    <source>
        <dbReference type="ARBA" id="ARBA00022729"/>
    </source>
</evidence>
<dbReference type="GO" id="GO:0004252">
    <property type="term" value="F:serine-type endopeptidase activity"/>
    <property type="evidence" value="ECO:0007669"/>
    <property type="project" value="TreeGrafter"/>
</dbReference>
<dbReference type="SUPFAM" id="SSF82171">
    <property type="entry name" value="DPP6 N-terminal domain-like"/>
    <property type="match status" value="1"/>
</dbReference>
<reference evidence="7" key="1">
    <citation type="submission" date="2021-02" db="EMBL/GenBank/DDBJ databases">
        <authorList>
            <person name="Nowell W R."/>
        </authorList>
    </citation>
    <scope>NUCLEOTIDE SEQUENCE</scope>
</reference>
<sequence>MAGGVCCLLSSQDFHQQLSQSQNRLVLVDWLKEDKIKDNVITLSIDRMINTGCTSTKNEEIQNLKRNLFEYTITKLRKPKIENDSIILLDEHDNIIFTSKYTCSEIIHEIRNWDNLVELFADDLHTDIISNDISRYIIDTVKQLTPNDITKFMLKLCMYRKFYIDDLLQQLMDLFPYQLIIQNDTGSTDPESDYDIRLGSTDGSDADIDACVIFNEFFSTHWCLPCGIVFDTNLYPRHLNRIEPIFNVQGTGLGIFMTIRCDYPYYFFTEVNDYKQNKMSIIKLRKSMTGKEWQDYINTITKNDSNPSLKEFFHNADKTYWKYTKKLLTQISKPNELILSALNEITNIVPTVTTCRYDTTKFEILWNKIHHEMKPILMEHSNILFISYLRQARNLEREIRKRKDLYDDSFLHPILRMPPNEMLYIDSLTVSMRHKFSKAIYFANDACVAEGSLYYVNVEQYNNYADVSYVKDKTLRTNLLTNNHLYQSLNEQYGNFLKYIKNYSNKQVHHGRIIYRSSKYLYRLLNTIIDLGANQWNRMGFDNGEHIKKLGLIVQEFLLSIRKYKYPFNEMNSNDRAKISEYFALGIFPTDSQLKNFWEYRRLTLNKSSKLFKYKHYPWNLIQKFHYQSKIQDLLIADLKTLAIDIQDKQFDGISCIKQQNCLIIAQFTSPVYNLVINCHNKIYYSYFCGIFDNIPGIIRYIFDWKITQFNIVIKYARHKEYSHVKKSKVYDYITLNNYTIGIIFGIRLACFQMFIIAPMMFLIEPIQKSVWILKTLFKIEQPYDRILLDTRAAYVTLITGNISVVHDSRIIDTGVTISDAYGTNRRINYIISILRLLGTFMIQGIVWFGWMIVITDLTSVFTTSVSLKYMYIMQKLYIICLSCVCIIVSVLNIWTTIRRYLLLYASKNVQYLATVRENQGTRAYYLSLLTYIIVGIIFNIIFTVLDLEHAQWFHITPFAVIFDTQPLRLSSIQLITLIISQGMAIALIDVINRSARGKERLPDDELSNRNGIGRKEWLNFPVVIILHEKNDCSTPSPSPKPPEWNASDYISNSDYYKDFTVLHDFTQEDNLRLDQLSWPRFCPGDGTQIMYLRKQFHMPDLNGSSTTLHWADVRVIMLTKFVQLTRPIWGIHDQQFHWIDKKTVLFLSNRASSGLTQLFQLNLPDDILSIKDFIEPIQITDFPLSIDNLLINRQASRLAFSCQVYFNLSIQDTAIQQSIDKTSGRFMYKFDKLFIRHWDEYMIGLRHHPFVVSIDKDTQGIFRLTSTPIDILFGIDSDSPTRPFGDAKSQWSFSASGNSFALTRQHDETSKVAWSTNLDIYTINLSMPNQPIVCITCNNMAADTDPKYSPIDEHLLVYRAQSMPGYESDQFKIKLYNGTKTWTLLDDWDRSIQVATWTDDGQSLYLEVDEYASHAIYQVMNVLTPNSTILRDVITTGTYHDVSVNPTNNKTLLMTYDSIIQPRNIFICTNKDVIFPLTLHNYMLISKTTLKESYGSFTFKGARNDTISAWHIVPVNGSRQKAPLAFLIHGGPQNSWYNTWGHGWNFYTYAAQGYAVLAINFHGSDSYGQNFTDSIIGEYGTLPYEDLQLGLTAALKLFSYIDETRVIALGASYGGYMINWIAGHPEMSRRFRALICHDGIFDMREMAYATDELWFTEHDTGGFTPYDNPEVFEKYNPINHVANWSQPMLIIHGGRDYRIPDTQSIGAFTALQRRGIPSRLLYFPNENHWILNPLNSLIWHKEVFDWMRQWTQ</sequence>
<evidence type="ECO:0000256" key="2">
    <source>
        <dbReference type="ARBA" id="ARBA00022670"/>
    </source>
</evidence>
<dbReference type="Proteomes" id="UP000663864">
    <property type="component" value="Unassembled WGS sequence"/>
</dbReference>
<name>A0A815A309_9BILA</name>
<dbReference type="InterPro" id="IPR029058">
    <property type="entry name" value="AB_hydrolase_fold"/>
</dbReference>
<evidence type="ECO:0000256" key="5">
    <source>
        <dbReference type="SAM" id="Phobius"/>
    </source>
</evidence>
<dbReference type="EMBL" id="CAJNOT010001810">
    <property type="protein sequence ID" value="CAF1251884.1"/>
    <property type="molecule type" value="Genomic_DNA"/>
</dbReference>
<evidence type="ECO:0000256" key="4">
    <source>
        <dbReference type="ARBA" id="ARBA00022801"/>
    </source>
</evidence>
<dbReference type="Pfam" id="PF00326">
    <property type="entry name" value="Peptidase_S9"/>
    <property type="match status" value="1"/>
</dbReference>
<keyword evidence="5" id="KW-1133">Transmembrane helix</keyword>
<accession>A0A815A309</accession>
<feature type="transmembrane region" description="Helical" evidence="5">
    <location>
        <begin position="875"/>
        <end position="895"/>
    </location>
</feature>
<dbReference type="PANTHER" id="PTHR42776:SF13">
    <property type="entry name" value="DIPEPTIDYL-PEPTIDASE 5"/>
    <property type="match status" value="1"/>
</dbReference>
<organism evidence="7 8">
    <name type="scientific">Rotaria sordida</name>
    <dbReference type="NCBI Taxonomy" id="392033"/>
    <lineage>
        <taxon>Eukaryota</taxon>
        <taxon>Metazoa</taxon>
        <taxon>Spiralia</taxon>
        <taxon>Gnathifera</taxon>
        <taxon>Rotifera</taxon>
        <taxon>Eurotatoria</taxon>
        <taxon>Bdelloidea</taxon>
        <taxon>Philodinida</taxon>
        <taxon>Philodinidae</taxon>
        <taxon>Rotaria</taxon>
    </lineage>
</organism>
<evidence type="ECO:0000313" key="8">
    <source>
        <dbReference type="Proteomes" id="UP000663864"/>
    </source>
</evidence>
<gene>
    <name evidence="7" type="ORF">ZHD862_LOCUS25431</name>
</gene>
<keyword evidence="4" id="KW-0378">Hydrolase</keyword>
<proteinExistence type="inferred from homology"/>
<dbReference type="InterPro" id="IPR001375">
    <property type="entry name" value="Peptidase_S9_cat"/>
</dbReference>
<comment type="caution">
    <text evidence="7">The sequence shown here is derived from an EMBL/GenBank/DDBJ whole genome shotgun (WGS) entry which is preliminary data.</text>
</comment>
<evidence type="ECO:0000256" key="1">
    <source>
        <dbReference type="ARBA" id="ARBA00010040"/>
    </source>
</evidence>
<evidence type="ECO:0000259" key="6">
    <source>
        <dbReference type="Pfam" id="PF00326"/>
    </source>
</evidence>
<keyword evidence="3" id="KW-0732">Signal</keyword>